<accession>A0A9N9B336</accession>
<gene>
    <name evidence="1" type="ORF">AMORRO_LOCUS5674</name>
</gene>
<organism evidence="1 2">
    <name type="scientific">Acaulospora morrowiae</name>
    <dbReference type="NCBI Taxonomy" id="94023"/>
    <lineage>
        <taxon>Eukaryota</taxon>
        <taxon>Fungi</taxon>
        <taxon>Fungi incertae sedis</taxon>
        <taxon>Mucoromycota</taxon>
        <taxon>Glomeromycotina</taxon>
        <taxon>Glomeromycetes</taxon>
        <taxon>Diversisporales</taxon>
        <taxon>Acaulosporaceae</taxon>
        <taxon>Acaulospora</taxon>
    </lineage>
</organism>
<keyword evidence="2" id="KW-1185">Reference proteome</keyword>
<reference evidence="1" key="1">
    <citation type="submission" date="2021-06" db="EMBL/GenBank/DDBJ databases">
        <authorList>
            <person name="Kallberg Y."/>
            <person name="Tangrot J."/>
            <person name="Rosling A."/>
        </authorList>
    </citation>
    <scope>NUCLEOTIDE SEQUENCE</scope>
    <source>
        <strain evidence="1">CL551</strain>
    </source>
</reference>
<comment type="caution">
    <text evidence="1">The sequence shown here is derived from an EMBL/GenBank/DDBJ whole genome shotgun (WGS) entry which is preliminary data.</text>
</comment>
<sequence length="333" mass="38312">MFPLCKTVLVTTDFVLAKNGELRGAKLLLGIRYEKIVTKLNLPTNGWTSSLFVGQKFTEEKLNRTSPVNTLPSRCTYLIATSDVGHCLCVRRTIATPSTVDLASIGNRFFSVSVKLKILNAKQVVGKKKVVNVHVRSKKMCKNREKANTPMARYTMLAHPPVEQNKFSNLQSRLSSYHQSSSVSTFIQPSQCASRFCPTSNNPTTLRSPASDKLLELANFQILGIEVDFKHWSKLSRPHVVIFKAVEFMHRIRSFGLLRHQCSQTTFTGCDGERLFDLLAKVYRRTFVKLFYRIIDFTWKMFFKKYFGIRRYDDSLQDEVIKRHQKESMLMKF</sequence>
<evidence type="ECO:0000313" key="1">
    <source>
        <dbReference type="EMBL" id="CAG8553233.1"/>
    </source>
</evidence>
<proteinExistence type="predicted"/>
<evidence type="ECO:0000313" key="2">
    <source>
        <dbReference type="Proteomes" id="UP000789342"/>
    </source>
</evidence>
<protein>
    <submittedName>
        <fullName evidence="1">10982_t:CDS:1</fullName>
    </submittedName>
</protein>
<name>A0A9N9B336_9GLOM</name>
<dbReference type="Proteomes" id="UP000789342">
    <property type="component" value="Unassembled WGS sequence"/>
</dbReference>
<dbReference type="EMBL" id="CAJVPV010003491">
    <property type="protein sequence ID" value="CAG8553233.1"/>
    <property type="molecule type" value="Genomic_DNA"/>
</dbReference>
<dbReference type="AlphaFoldDB" id="A0A9N9B336"/>